<dbReference type="GeneID" id="85014428"/>
<evidence type="ECO:0000256" key="4">
    <source>
        <dbReference type="ARBA" id="ARBA00022982"/>
    </source>
</evidence>
<dbReference type="InterPro" id="IPR024934">
    <property type="entry name" value="Rubredoxin-like_dom"/>
</dbReference>
<feature type="domain" description="Ferritin-like diiron" evidence="7">
    <location>
        <begin position="3"/>
        <end position="137"/>
    </location>
</feature>
<dbReference type="Gene3D" id="2.20.28.10">
    <property type="match status" value="1"/>
</dbReference>
<sequence length="182" mass="20679">MANYKGTETEKNLWTAFAGESEARNKYTYFASQAKKDGYQQIAAILEETAANEEYHGKMWFKELAGLGGGIGNTQENLKAAAAGEHYEWTDMYKSFAEVAAKEGFQELAAKFRLVAQVEKTHEERFLQLLQGILDDTTFKAEQPTLWHCRNCGFIYEGEEAPETCPCCNHPKAYFERKADNY</sequence>
<dbReference type="PANTHER" id="PTHR43865:SF1">
    <property type="entry name" value="RUBRERYTHRIN-RELATED"/>
    <property type="match status" value="1"/>
</dbReference>
<proteinExistence type="predicted"/>
<evidence type="ECO:0000259" key="6">
    <source>
        <dbReference type="PROSITE" id="PS50903"/>
    </source>
</evidence>
<reference evidence="8 9" key="1">
    <citation type="submission" date="2020-08" db="EMBL/GenBank/DDBJ databases">
        <title>Genomic Encyclopedia of Type Strains, Phase IV (KMG-IV): sequencing the most valuable type-strain genomes for metagenomic binning, comparative biology and taxonomic classification.</title>
        <authorList>
            <person name="Goeker M."/>
        </authorList>
    </citation>
    <scope>NUCLEOTIDE SEQUENCE [LARGE SCALE GENOMIC DNA]</scope>
    <source>
        <strain evidence="8 9">DSM 17245</strain>
    </source>
</reference>
<dbReference type="PANTHER" id="PTHR43865">
    <property type="entry name" value="RUBRERYTHRIN-RELATED"/>
    <property type="match status" value="1"/>
</dbReference>
<protein>
    <submittedName>
        <fullName evidence="8">Rubrerythrin</fullName>
    </submittedName>
</protein>
<evidence type="ECO:0000259" key="7">
    <source>
        <dbReference type="PROSITE" id="PS50905"/>
    </source>
</evidence>
<dbReference type="PROSITE" id="PS50905">
    <property type="entry name" value="FERRITIN_LIKE"/>
    <property type="match status" value="1"/>
</dbReference>
<dbReference type="GO" id="GO:0016491">
    <property type="term" value="F:oxidoreductase activity"/>
    <property type="evidence" value="ECO:0007669"/>
    <property type="project" value="InterPro"/>
</dbReference>
<dbReference type="RefSeq" id="WP_183683330.1">
    <property type="nucleotide sequence ID" value="NZ_JACHHH010000003.1"/>
</dbReference>
<dbReference type="Pfam" id="PF21349">
    <property type="entry name" value="RUBY_RBDX"/>
    <property type="match status" value="1"/>
</dbReference>
<dbReference type="Gene3D" id="1.20.1260.10">
    <property type="match status" value="1"/>
</dbReference>
<comment type="caution">
    <text evidence="8">The sequence shown here is derived from an EMBL/GenBank/DDBJ whole genome shotgun (WGS) entry which is preliminary data.</text>
</comment>
<evidence type="ECO:0000313" key="9">
    <source>
        <dbReference type="Proteomes" id="UP000522163"/>
    </source>
</evidence>
<gene>
    <name evidence="8" type="ORF">HNQ46_000870</name>
</gene>
<comment type="cofactor">
    <cofactor evidence="1">
        <name>Fe(3+)</name>
        <dbReference type="ChEBI" id="CHEBI:29034"/>
    </cofactor>
</comment>
<dbReference type="NCBIfam" id="NF045767">
    <property type="entry name" value="RuberyRbr"/>
    <property type="match status" value="1"/>
</dbReference>
<name>A0A7W9W262_9FIRM</name>
<dbReference type="InterPro" id="IPR009040">
    <property type="entry name" value="Ferritin-like_diiron"/>
</dbReference>
<feature type="domain" description="Rubredoxin-like" evidence="6">
    <location>
        <begin position="144"/>
        <end position="178"/>
    </location>
</feature>
<dbReference type="Pfam" id="PF02915">
    <property type="entry name" value="Rubrerythrin"/>
    <property type="match status" value="1"/>
</dbReference>
<keyword evidence="5" id="KW-0408">Iron</keyword>
<dbReference type="CDD" id="cd01041">
    <property type="entry name" value="Rubrerythrin"/>
    <property type="match status" value="1"/>
</dbReference>
<dbReference type="InterPro" id="IPR052364">
    <property type="entry name" value="Rubrerythrin"/>
</dbReference>
<organism evidence="8 9">
    <name type="scientific">Oribacterium sinus</name>
    <dbReference type="NCBI Taxonomy" id="237576"/>
    <lineage>
        <taxon>Bacteria</taxon>
        <taxon>Bacillati</taxon>
        <taxon>Bacillota</taxon>
        <taxon>Clostridia</taxon>
        <taxon>Lachnospirales</taxon>
        <taxon>Lachnospiraceae</taxon>
        <taxon>Oribacterium</taxon>
    </lineage>
</organism>
<dbReference type="SUPFAM" id="SSF57802">
    <property type="entry name" value="Rubredoxin-like"/>
    <property type="match status" value="1"/>
</dbReference>
<dbReference type="InterPro" id="IPR048574">
    <property type="entry name" value="RUBY_RBDX"/>
</dbReference>
<keyword evidence="2" id="KW-0813">Transport</keyword>
<evidence type="ECO:0000256" key="1">
    <source>
        <dbReference type="ARBA" id="ARBA00001965"/>
    </source>
</evidence>
<evidence type="ECO:0000256" key="5">
    <source>
        <dbReference type="ARBA" id="ARBA00023004"/>
    </source>
</evidence>
<evidence type="ECO:0000256" key="2">
    <source>
        <dbReference type="ARBA" id="ARBA00022448"/>
    </source>
</evidence>
<dbReference type="Proteomes" id="UP000522163">
    <property type="component" value="Unassembled WGS sequence"/>
</dbReference>
<dbReference type="InterPro" id="IPR012347">
    <property type="entry name" value="Ferritin-like"/>
</dbReference>
<dbReference type="SUPFAM" id="SSF47240">
    <property type="entry name" value="Ferritin-like"/>
    <property type="match status" value="1"/>
</dbReference>
<dbReference type="CDD" id="cd00729">
    <property type="entry name" value="rubredoxin_SM"/>
    <property type="match status" value="1"/>
</dbReference>
<keyword evidence="3" id="KW-0479">Metal-binding</keyword>
<dbReference type="PROSITE" id="PS50903">
    <property type="entry name" value="RUBREDOXIN_LIKE"/>
    <property type="match status" value="1"/>
</dbReference>
<dbReference type="AlphaFoldDB" id="A0A7W9W262"/>
<keyword evidence="4" id="KW-0249">Electron transport</keyword>
<accession>A0A7W9W262</accession>
<evidence type="ECO:0000256" key="3">
    <source>
        <dbReference type="ARBA" id="ARBA00022723"/>
    </source>
</evidence>
<dbReference type="InterPro" id="IPR003251">
    <property type="entry name" value="Rr_diiron-bd_dom"/>
</dbReference>
<dbReference type="InterPro" id="IPR009078">
    <property type="entry name" value="Ferritin-like_SF"/>
</dbReference>
<dbReference type="EMBL" id="JACHHH010000003">
    <property type="protein sequence ID" value="MBB6040907.1"/>
    <property type="molecule type" value="Genomic_DNA"/>
</dbReference>
<dbReference type="GO" id="GO:0005506">
    <property type="term" value="F:iron ion binding"/>
    <property type="evidence" value="ECO:0007669"/>
    <property type="project" value="InterPro"/>
</dbReference>
<evidence type="ECO:0000313" key="8">
    <source>
        <dbReference type="EMBL" id="MBB6040907.1"/>
    </source>
</evidence>